<feature type="domain" description="Amidohydrolase-related" evidence="2">
    <location>
        <begin position="17"/>
        <end position="307"/>
    </location>
</feature>
<proteinExistence type="predicted"/>
<evidence type="ECO:0000259" key="2">
    <source>
        <dbReference type="Pfam" id="PF04909"/>
    </source>
</evidence>
<dbReference type="GO" id="GO:0016787">
    <property type="term" value="F:hydrolase activity"/>
    <property type="evidence" value="ECO:0007669"/>
    <property type="project" value="InterPro"/>
</dbReference>
<dbReference type="SUPFAM" id="SSF51556">
    <property type="entry name" value="Metallo-dependent hydrolases"/>
    <property type="match status" value="1"/>
</dbReference>
<keyword evidence="1" id="KW-0456">Lyase</keyword>
<dbReference type="AlphaFoldDB" id="A0A375BUH5"/>
<protein>
    <submittedName>
        <fullName evidence="3">Amidohydrolase 2</fullName>
    </submittedName>
</protein>
<dbReference type="PANTHER" id="PTHR21240">
    <property type="entry name" value="2-AMINO-3-CARBOXYLMUCONATE-6-SEMIALDEHYDE DECARBOXYLASE"/>
    <property type="match status" value="1"/>
</dbReference>
<organism evidence="3">
    <name type="scientific">Cupriavidus taiwanensis</name>
    <dbReference type="NCBI Taxonomy" id="164546"/>
    <lineage>
        <taxon>Bacteria</taxon>
        <taxon>Pseudomonadati</taxon>
        <taxon>Pseudomonadota</taxon>
        <taxon>Betaproteobacteria</taxon>
        <taxon>Burkholderiales</taxon>
        <taxon>Burkholderiaceae</taxon>
        <taxon>Cupriavidus</taxon>
    </lineage>
</organism>
<dbReference type="InterPro" id="IPR006680">
    <property type="entry name" value="Amidohydro-rel"/>
</dbReference>
<dbReference type="Proteomes" id="UP000256297">
    <property type="component" value="Chromosome CBM2589_b"/>
</dbReference>
<evidence type="ECO:0000313" key="3">
    <source>
        <dbReference type="EMBL" id="SOY53567.1"/>
    </source>
</evidence>
<dbReference type="PANTHER" id="PTHR21240:SF28">
    <property type="entry name" value="ISO-OROTATE DECARBOXYLASE (EUROFUNG)"/>
    <property type="match status" value="1"/>
</dbReference>
<comment type="caution">
    <text evidence="3">The sequence shown here is derived from an EMBL/GenBank/DDBJ whole genome shotgun (WGS) entry which is preliminary data.</text>
</comment>
<name>A0A375BUH5_9BURK</name>
<dbReference type="Gene3D" id="3.20.20.140">
    <property type="entry name" value="Metal-dependent hydrolases"/>
    <property type="match status" value="1"/>
</dbReference>
<dbReference type="GO" id="GO:0019748">
    <property type="term" value="P:secondary metabolic process"/>
    <property type="evidence" value="ECO:0007669"/>
    <property type="project" value="TreeGrafter"/>
</dbReference>
<reference evidence="3" key="1">
    <citation type="submission" date="2018-01" db="EMBL/GenBank/DDBJ databases">
        <authorList>
            <person name="Clerissi C."/>
        </authorList>
    </citation>
    <scope>NUCLEOTIDE SEQUENCE</scope>
    <source>
        <strain evidence="3">Cupriavidus taiwanensis STM 3521</strain>
    </source>
</reference>
<dbReference type="GO" id="GO:0016831">
    <property type="term" value="F:carboxy-lyase activity"/>
    <property type="evidence" value="ECO:0007669"/>
    <property type="project" value="InterPro"/>
</dbReference>
<dbReference type="InterPro" id="IPR032466">
    <property type="entry name" value="Metal_Hydrolase"/>
</dbReference>
<dbReference type="Pfam" id="PF04909">
    <property type="entry name" value="Amidohydro_2"/>
    <property type="match status" value="1"/>
</dbReference>
<dbReference type="GO" id="GO:0005737">
    <property type="term" value="C:cytoplasm"/>
    <property type="evidence" value="ECO:0007669"/>
    <property type="project" value="TreeGrafter"/>
</dbReference>
<dbReference type="RefSeq" id="WP_116336011.1">
    <property type="nucleotide sequence ID" value="NZ_LT976856.1"/>
</dbReference>
<accession>A0A375BUH5</accession>
<dbReference type="EMBL" id="OFSP01000023">
    <property type="protein sequence ID" value="SOY53567.1"/>
    <property type="molecule type" value="Genomic_DNA"/>
</dbReference>
<sequence length="328" mass="35392">MDPIKPEAGGAPAIALDVHAHLAPVDIAALERLDGVSWRAAEGVLVIDGQPLRLADLYHPERLLAWMAGHGVQRALVSVPPPLYRQHLEAPAALAWARYLNDGLMVIASRHREQLGVLLHLPMEHAVIAHALAGRYDQAPCAGFALAAGGSPAIDYGDPAHRPLWELLDRRGAFVFLHPGHCGDGRLARAYLDNLLGNPYETAVAATQLVMADIPRQYPRIRFCLAHAGGLFPAACGRLQRGFDTRRPGVPDQIEPPLQAARRFYADCIAHHPAGLRLAAAVFGASHVLFGSDWPFPMGIPSPDTDDIARTWRGAAIPQAHAPTTENT</sequence>
<evidence type="ECO:0000256" key="1">
    <source>
        <dbReference type="ARBA" id="ARBA00023239"/>
    </source>
</evidence>
<dbReference type="InterPro" id="IPR032465">
    <property type="entry name" value="ACMSD"/>
</dbReference>
<gene>
    <name evidence="3" type="ORF">CBM2589_B30040</name>
</gene>